<evidence type="ECO:0000313" key="2">
    <source>
        <dbReference type="EMBL" id="GAJ02305.1"/>
    </source>
</evidence>
<evidence type="ECO:0000259" key="1">
    <source>
        <dbReference type="Pfam" id="PF08279"/>
    </source>
</evidence>
<dbReference type="InterPro" id="IPR036388">
    <property type="entry name" value="WH-like_DNA-bd_sf"/>
</dbReference>
<sequence>MPYERTRQIEQRFQKAIMLISKKQMNARQLALELGVSQPTAQRIITELRNRGYQIRSVRDESGWRYELVGGQESSQTRS</sequence>
<dbReference type="Pfam" id="PF08279">
    <property type="entry name" value="HTH_11"/>
    <property type="match status" value="1"/>
</dbReference>
<dbReference type="Gene3D" id="1.10.10.10">
    <property type="entry name" value="Winged helix-like DNA-binding domain superfamily/Winged helix DNA-binding domain"/>
    <property type="match status" value="1"/>
</dbReference>
<feature type="domain" description="Helix-turn-helix type 11" evidence="1">
    <location>
        <begin position="13"/>
        <end position="64"/>
    </location>
</feature>
<comment type="caution">
    <text evidence="2">The sequence shown here is derived from an EMBL/GenBank/DDBJ whole genome shotgun (WGS) entry which is preliminary data.</text>
</comment>
<name>X1V9S9_9ZZZZ</name>
<dbReference type="InterPro" id="IPR013196">
    <property type="entry name" value="HTH_11"/>
</dbReference>
<protein>
    <recommendedName>
        <fullName evidence="1">Helix-turn-helix type 11 domain-containing protein</fullName>
    </recommendedName>
</protein>
<dbReference type="SUPFAM" id="SSF46785">
    <property type="entry name" value="Winged helix' DNA-binding domain"/>
    <property type="match status" value="1"/>
</dbReference>
<organism evidence="2">
    <name type="scientific">marine sediment metagenome</name>
    <dbReference type="NCBI Taxonomy" id="412755"/>
    <lineage>
        <taxon>unclassified sequences</taxon>
        <taxon>metagenomes</taxon>
        <taxon>ecological metagenomes</taxon>
    </lineage>
</organism>
<gene>
    <name evidence="2" type="ORF">S12H4_28258</name>
</gene>
<accession>X1V9S9</accession>
<dbReference type="InterPro" id="IPR036390">
    <property type="entry name" value="WH_DNA-bd_sf"/>
</dbReference>
<dbReference type="AlphaFoldDB" id="X1V9S9"/>
<reference evidence="2" key="1">
    <citation type="journal article" date="2014" name="Front. Microbiol.">
        <title>High frequency of phylogenetically diverse reductive dehalogenase-homologous genes in deep subseafloor sedimentary metagenomes.</title>
        <authorList>
            <person name="Kawai M."/>
            <person name="Futagami T."/>
            <person name="Toyoda A."/>
            <person name="Takaki Y."/>
            <person name="Nishi S."/>
            <person name="Hori S."/>
            <person name="Arai W."/>
            <person name="Tsubouchi T."/>
            <person name="Morono Y."/>
            <person name="Uchiyama I."/>
            <person name="Ito T."/>
            <person name="Fujiyama A."/>
            <person name="Inagaki F."/>
            <person name="Takami H."/>
        </authorList>
    </citation>
    <scope>NUCLEOTIDE SEQUENCE</scope>
    <source>
        <strain evidence="2">Expedition CK06-06</strain>
    </source>
</reference>
<dbReference type="EMBL" id="BARW01016200">
    <property type="protein sequence ID" value="GAJ02305.1"/>
    <property type="molecule type" value="Genomic_DNA"/>
</dbReference>
<proteinExistence type="predicted"/>